<accession>A0A3B0X0M7</accession>
<dbReference type="AlphaFoldDB" id="A0A3B0X0M7"/>
<dbReference type="Pfam" id="PF01764">
    <property type="entry name" value="Lipase_3"/>
    <property type="match status" value="1"/>
</dbReference>
<feature type="domain" description="Fungal lipase-type" evidence="1">
    <location>
        <begin position="96"/>
        <end position="218"/>
    </location>
</feature>
<dbReference type="Gene3D" id="3.40.50.1820">
    <property type="entry name" value="alpha/beta hydrolase"/>
    <property type="match status" value="1"/>
</dbReference>
<dbReference type="InterPro" id="IPR029058">
    <property type="entry name" value="AB_hydrolase_fold"/>
</dbReference>
<protein>
    <recommendedName>
        <fullName evidence="1">Fungal lipase-type domain-containing protein</fullName>
    </recommendedName>
</protein>
<sequence>MYNPIFLKKYFSRLSTLLFFMFFAKLTFAVGEIKNTPIDFTDLKKYALLSDAAYNTPEEIQKQLKSTNYRLSHYGNIADIEISYFLATNDIDKNQVISVRGTSNVENAFVDIALKLLLDKHTGIRLHNGFSLAAEKVYKAIQTKIKPGYTLSTTGHSLGGAVALILAMHLDTDKVKIDQVVTFGQPKVTNVAGANKFEHLKIIRLVTPRDLVPLVPPFDPVDLNNIDIYWHLGKEIVLLENKNYAVLEGVNSMLRATRFTQEALSEKNLHNHKMTLYIKLLNDKIPNAKQVPYKNNFNLFNLFGSRYQVIPSIKVVNEAAAATVRI</sequence>
<dbReference type="InterPro" id="IPR051218">
    <property type="entry name" value="Sec_MonoDiacylglyc_Lipase"/>
</dbReference>
<evidence type="ECO:0000313" key="2">
    <source>
        <dbReference type="EMBL" id="VAW61321.1"/>
    </source>
</evidence>
<name>A0A3B0X0M7_9ZZZZ</name>
<dbReference type="PANTHER" id="PTHR45856">
    <property type="entry name" value="ALPHA/BETA-HYDROLASES SUPERFAMILY PROTEIN"/>
    <property type="match status" value="1"/>
</dbReference>
<dbReference type="SUPFAM" id="SSF53474">
    <property type="entry name" value="alpha/beta-Hydrolases"/>
    <property type="match status" value="1"/>
</dbReference>
<gene>
    <name evidence="2" type="ORF">MNBD_GAMMA09-718</name>
</gene>
<dbReference type="InterPro" id="IPR002921">
    <property type="entry name" value="Fungal_lipase-type"/>
</dbReference>
<evidence type="ECO:0000259" key="1">
    <source>
        <dbReference type="Pfam" id="PF01764"/>
    </source>
</evidence>
<reference evidence="2" key="1">
    <citation type="submission" date="2018-06" db="EMBL/GenBank/DDBJ databases">
        <authorList>
            <person name="Zhirakovskaya E."/>
        </authorList>
    </citation>
    <scope>NUCLEOTIDE SEQUENCE</scope>
</reference>
<organism evidence="2">
    <name type="scientific">hydrothermal vent metagenome</name>
    <dbReference type="NCBI Taxonomy" id="652676"/>
    <lineage>
        <taxon>unclassified sequences</taxon>
        <taxon>metagenomes</taxon>
        <taxon>ecological metagenomes</taxon>
    </lineage>
</organism>
<proteinExistence type="predicted"/>
<dbReference type="PANTHER" id="PTHR45856:SF11">
    <property type="entry name" value="FUNGAL LIPASE-LIKE DOMAIN-CONTAINING PROTEIN"/>
    <property type="match status" value="1"/>
</dbReference>
<dbReference type="GO" id="GO:0006629">
    <property type="term" value="P:lipid metabolic process"/>
    <property type="evidence" value="ECO:0007669"/>
    <property type="project" value="InterPro"/>
</dbReference>
<dbReference type="CDD" id="cd00519">
    <property type="entry name" value="Lipase_3"/>
    <property type="match status" value="1"/>
</dbReference>
<dbReference type="EMBL" id="UOFI01000010">
    <property type="protein sequence ID" value="VAW61321.1"/>
    <property type="molecule type" value="Genomic_DNA"/>
</dbReference>